<protein>
    <submittedName>
        <fullName evidence="2">Uncharacterized protein</fullName>
    </submittedName>
</protein>
<organism evidence="2 3">
    <name type="scientific">Plakobranchus ocellatus</name>
    <dbReference type="NCBI Taxonomy" id="259542"/>
    <lineage>
        <taxon>Eukaryota</taxon>
        <taxon>Metazoa</taxon>
        <taxon>Spiralia</taxon>
        <taxon>Lophotrochozoa</taxon>
        <taxon>Mollusca</taxon>
        <taxon>Gastropoda</taxon>
        <taxon>Heterobranchia</taxon>
        <taxon>Euthyneura</taxon>
        <taxon>Panpulmonata</taxon>
        <taxon>Sacoglossa</taxon>
        <taxon>Placobranchoidea</taxon>
        <taxon>Plakobranchidae</taxon>
        <taxon>Plakobranchus</taxon>
    </lineage>
</organism>
<reference evidence="2 3" key="1">
    <citation type="journal article" date="2021" name="Elife">
        <title>Chloroplast acquisition without the gene transfer in kleptoplastic sea slugs, Plakobranchus ocellatus.</title>
        <authorList>
            <person name="Maeda T."/>
            <person name="Takahashi S."/>
            <person name="Yoshida T."/>
            <person name="Shimamura S."/>
            <person name="Takaki Y."/>
            <person name="Nagai Y."/>
            <person name="Toyoda A."/>
            <person name="Suzuki Y."/>
            <person name="Arimoto A."/>
            <person name="Ishii H."/>
            <person name="Satoh N."/>
            <person name="Nishiyama T."/>
            <person name="Hasebe M."/>
            <person name="Maruyama T."/>
            <person name="Minagawa J."/>
            <person name="Obokata J."/>
            <person name="Shigenobu S."/>
        </authorList>
    </citation>
    <scope>NUCLEOTIDE SEQUENCE [LARGE SCALE GENOMIC DNA]</scope>
</reference>
<dbReference type="AlphaFoldDB" id="A0AAV4DKG2"/>
<accession>A0AAV4DKG2</accession>
<feature type="region of interest" description="Disordered" evidence="1">
    <location>
        <begin position="68"/>
        <end position="91"/>
    </location>
</feature>
<evidence type="ECO:0000313" key="2">
    <source>
        <dbReference type="EMBL" id="GFO44505.1"/>
    </source>
</evidence>
<dbReference type="Proteomes" id="UP000735302">
    <property type="component" value="Unassembled WGS sequence"/>
</dbReference>
<dbReference type="EMBL" id="BLXT01007956">
    <property type="protein sequence ID" value="GFO44505.1"/>
    <property type="molecule type" value="Genomic_DNA"/>
</dbReference>
<proteinExistence type="predicted"/>
<name>A0AAV4DKG2_9GAST</name>
<comment type="caution">
    <text evidence="2">The sequence shown here is derived from an EMBL/GenBank/DDBJ whole genome shotgun (WGS) entry which is preliminary data.</text>
</comment>
<keyword evidence="3" id="KW-1185">Reference proteome</keyword>
<evidence type="ECO:0000313" key="3">
    <source>
        <dbReference type="Proteomes" id="UP000735302"/>
    </source>
</evidence>
<gene>
    <name evidence="2" type="ORF">PoB_007101000</name>
</gene>
<evidence type="ECO:0000256" key="1">
    <source>
        <dbReference type="SAM" id="MobiDB-lite"/>
    </source>
</evidence>
<sequence length="91" mass="10154">MDGLRPGMDEHQSGHSLVIITCRNSNEEMRAGQGGGSCCRPPARPGCRWGARTLDRRVRAYLRIDSLSTIPTMSQKRRRQGGGRGEEEKEE</sequence>